<keyword evidence="4" id="KW-1185">Reference proteome</keyword>
<name>A0A7X1B6E8_9BACT</name>
<dbReference type="InterPro" id="IPR019886">
    <property type="entry name" value="Na_symporter_ssu"/>
</dbReference>
<dbReference type="AlphaFoldDB" id="A0A7X1B6E8"/>
<accession>A0A7X1B6E8</accession>
<feature type="transmembrane region" description="Helical" evidence="1">
    <location>
        <begin position="74"/>
        <end position="93"/>
    </location>
</feature>
<dbReference type="RefSeq" id="WP_185659250.1">
    <property type="nucleotide sequence ID" value="NZ_CAWPOO010000006.1"/>
</dbReference>
<feature type="transmembrane region" description="Helical" evidence="1">
    <location>
        <begin position="33"/>
        <end position="54"/>
    </location>
</feature>
<dbReference type="NCBIfam" id="TIGR03647">
    <property type="entry name" value="Na_symport_sm"/>
    <property type="match status" value="1"/>
</dbReference>
<evidence type="ECO:0000259" key="2">
    <source>
        <dbReference type="Pfam" id="PF13937"/>
    </source>
</evidence>
<reference evidence="3 4" key="1">
    <citation type="submission" date="2020-07" db="EMBL/GenBank/DDBJ databases">
        <authorList>
            <person name="Feng X."/>
        </authorList>
    </citation>
    <scope>NUCLEOTIDE SEQUENCE [LARGE SCALE GENOMIC DNA]</scope>
    <source>
        <strain evidence="3 4">JCM23202</strain>
    </source>
</reference>
<evidence type="ECO:0000313" key="3">
    <source>
        <dbReference type="EMBL" id="MBC2605368.1"/>
    </source>
</evidence>
<feature type="domain" description="Sodium symporter small subunit" evidence="2">
    <location>
        <begin position="28"/>
        <end position="103"/>
    </location>
</feature>
<proteinExistence type="predicted"/>
<organism evidence="3 4">
    <name type="scientific">Pelagicoccus albus</name>
    <dbReference type="NCBI Taxonomy" id="415222"/>
    <lineage>
        <taxon>Bacteria</taxon>
        <taxon>Pseudomonadati</taxon>
        <taxon>Verrucomicrobiota</taxon>
        <taxon>Opitutia</taxon>
        <taxon>Puniceicoccales</taxon>
        <taxon>Pelagicoccaceae</taxon>
        <taxon>Pelagicoccus</taxon>
    </lineage>
</organism>
<keyword evidence="1" id="KW-1133">Transmembrane helix</keyword>
<protein>
    <submittedName>
        <fullName evidence="3">DUF4212 domain-containing protein</fullName>
    </submittedName>
</protein>
<gene>
    <name evidence="3" type="ORF">H5P27_04850</name>
</gene>
<evidence type="ECO:0000256" key="1">
    <source>
        <dbReference type="SAM" id="Phobius"/>
    </source>
</evidence>
<dbReference type="Pfam" id="PF13937">
    <property type="entry name" value="DUF4212"/>
    <property type="match status" value="1"/>
</dbReference>
<dbReference type="Proteomes" id="UP000526501">
    <property type="component" value="Unassembled WGS sequence"/>
</dbReference>
<dbReference type="EMBL" id="JACHVC010000006">
    <property type="protein sequence ID" value="MBC2605368.1"/>
    <property type="molecule type" value="Genomic_DNA"/>
</dbReference>
<keyword evidence="1" id="KW-0812">Transmembrane</keyword>
<evidence type="ECO:0000313" key="4">
    <source>
        <dbReference type="Proteomes" id="UP000526501"/>
    </source>
</evidence>
<sequence length="105" mass="12185">MSDSSSKESVDGLPQPEITKRVERQVCYVRSSLRVILCLLPFWFLISFGCGILFRDWLDEHAPKIGNAPFGFWMAQQGSIIGFIILLVVYAVWMNRLDRRYRISE</sequence>
<keyword evidence="1" id="KW-0472">Membrane</keyword>
<comment type="caution">
    <text evidence="3">The sequence shown here is derived from an EMBL/GenBank/DDBJ whole genome shotgun (WGS) entry which is preliminary data.</text>
</comment>